<gene>
    <name evidence="1" type="ORF">SAMN05421688_0768</name>
</gene>
<reference evidence="1 2" key="1">
    <citation type="submission" date="2016-10" db="EMBL/GenBank/DDBJ databases">
        <authorList>
            <person name="de Groot N.N."/>
        </authorList>
    </citation>
    <scope>NUCLEOTIDE SEQUENCE [LARGE SCALE GENOMIC DNA]</scope>
    <source>
        <strain evidence="1 2">DSM 29316</strain>
    </source>
</reference>
<name>A0A1I0VLX8_9RHOB</name>
<organism evidence="1 2">
    <name type="scientific">Poseidonocella pacifica</name>
    <dbReference type="NCBI Taxonomy" id="871651"/>
    <lineage>
        <taxon>Bacteria</taxon>
        <taxon>Pseudomonadati</taxon>
        <taxon>Pseudomonadota</taxon>
        <taxon>Alphaproteobacteria</taxon>
        <taxon>Rhodobacterales</taxon>
        <taxon>Roseobacteraceae</taxon>
        <taxon>Poseidonocella</taxon>
    </lineage>
</organism>
<evidence type="ECO:0000313" key="2">
    <source>
        <dbReference type="Proteomes" id="UP000198796"/>
    </source>
</evidence>
<evidence type="ECO:0000313" key="1">
    <source>
        <dbReference type="EMBL" id="SFA77332.1"/>
    </source>
</evidence>
<dbReference type="RefSeq" id="WP_092060719.1">
    <property type="nucleotide sequence ID" value="NZ_FOJU01000001.1"/>
</dbReference>
<dbReference type="STRING" id="871651.SAMN05421688_0768"/>
<accession>A0A1I0VLX8</accession>
<dbReference type="OrthoDB" id="5975956at2"/>
<dbReference type="AlphaFoldDB" id="A0A1I0VLX8"/>
<sequence>MSEPRLFVVWHGAQGAQITLGEDSHPLRDELFMVRSERTLSKLYHAIKHQLPEDTALMVAPLDDQPKFKGMTEGALKWLRSGA</sequence>
<protein>
    <submittedName>
        <fullName evidence="1">Uncharacterized protein</fullName>
    </submittedName>
</protein>
<dbReference type="Proteomes" id="UP000198796">
    <property type="component" value="Unassembled WGS sequence"/>
</dbReference>
<dbReference type="EMBL" id="FOJU01000001">
    <property type="protein sequence ID" value="SFA77332.1"/>
    <property type="molecule type" value="Genomic_DNA"/>
</dbReference>
<keyword evidence="2" id="KW-1185">Reference proteome</keyword>
<proteinExistence type="predicted"/>